<organism evidence="1 2">
    <name type="scientific">Desmophyllum pertusum</name>
    <dbReference type="NCBI Taxonomy" id="174260"/>
    <lineage>
        <taxon>Eukaryota</taxon>
        <taxon>Metazoa</taxon>
        <taxon>Cnidaria</taxon>
        <taxon>Anthozoa</taxon>
        <taxon>Hexacorallia</taxon>
        <taxon>Scleractinia</taxon>
        <taxon>Caryophylliina</taxon>
        <taxon>Caryophylliidae</taxon>
        <taxon>Desmophyllum</taxon>
    </lineage>
</organism>
<protein>
    <recommendedName>
        <fullName evidence="3">Phosphoglycerate mutase-like protein</fullName>
    </recommendedName>
</protein>
<gene>
    <name evidence="1" type="ORF">OS493_023165</name>
</gene>
<evidence type="ECO:0008006" key="3">
    <source>
        <dbReference type="Google" id="ProtNLM"/>
    </source>
</evidence>
<dbReference type="InterPro" id="IPR013078">
    <property type="entry name" value="His_Pase_superF_clade-1"/>
</dbReference>
<name>A0A9W9Z007_9CNID</name>
<dbReference type="Proteomes" id="UP001163046">
    <property type="component" value="Unassembled WGS sequence"/>
</dbReference>
<dbReference type="SMART" id="SM00855">
    <property type="entry name" value="PGAM"/>
    <property type="match status" value="1"/>
</dbReference>
<dbReference type="EMBL" id="MU826842">
    <property type="protein sequence ID" value="KAJ7371824.1"/>
    <property type="molecule type" value="Genomic_DNA"/>
</dbReference>
<dbReference type="InterPro" id="IPR029033">
    <property type="entry name" value="His_PPase_superfam"/>
</dbReference>
<dbReference type="GO" id="GO:0005737">
    <property type="term" value="C:cytoplasm"/>
    <property type="evidence" value="ECO:0007669"/>
    <property type="project" value="TreeGrafter"/>
</dbReference>
<evidence type="ECO:0000313" key="2">
    <source>
        <dbReference type="Proteomes" id="UP001163046"/>
    </source>
</evidence>
<accession>A0A9W9Z007</accession>
<proteinExistence type="predicted"/>
<evidence type="ECO:0000313" key="1">
    <source>
        <dbReference type="EMBL" id="KAJ7371824.1"/>
    </source>
</evidence>
<dbReference type="InterPro" id="IPR050275">
    <property type="entry name" value="PGM_Phosphatase"/>
</dbReference>
<dbReference type="CDD" id="cd07067">
    <property type="entry name" value="HP_PGM_like"/>
    <property type="match status" value="1"/>
</dbReference>
<dbReference type="SUPFAM" id="SSF53254">
    <property type="entry name" value="Phosphoglycerate mutase-like"/>
    <property type="match status" value="1"/>
</dbReference>
<comment type="caution">
    <text evidence="1">The sequence shown here is derived from an EMBL/GenBank/DDBJ whole genome shotgun (WGS) entry which is preliminary data.</text>
</comment>
<dbReference type="GO" id="GO:0016791">
    <property type="term" value="F:phosphatase activity"/>
    <property type="evidence" value="ECO:0007669"/>
    <property type="project" value="TreeGrafter"/>
</dbReference>
<dbReference type="AlphaFoldDB" id="A0A9W9Z007"/>
<sequence>MPSTEKKTVHFVRHCQSTWNEAMHVRKMSREDEEMQSEAYSDAPLSPLGEEQAASIQHKIQALNAEVAITSPFRRAIETCLRSYGSENIVVSHWCGERGESICDIGSTRDNLQKHYPMLDFSDVPPNVWWYVEEDLKDQLTDQRKCYERLLSNGTFLMGETDGHFQPRLDRFYEFLQSRRESNIVVFSHTKSGF</sequence>
<dbReference type="OrthoDB" id="496981at2759"/>
<keyword evidence="2" id="KW-1185">Reference proteome</keyword>
<dbReference type="PANTHER" id="PTHR48100">
    <property type="entry name" value="BROAD-SPECIFICITY PHOSPHATASE YOR283W-RELATED"/>
    <property type="match status" value="1"/>
</dbReference>
<reference evidence="1" key="1">
    <citation type="submission" date="2023-01" db="EMBL/GenBank/DDBJ databases">
        <title>Genome assembly of the deep-sea coral Lophelia pertusa.</title>
        <authorList>
            <person name="Herrera S."/>
            <person name="Cordes E."/>
        </authorList>
    </citation>
    <scope>NUCLEOTIDE SEQUENCE</scope>
    <source>
        <strain evidence="1">USNM1676648</strain>
        <tissue evidence="1">Polyp</tissue>
    </source>
</reference>
<dbReference type="PANTHER" id="PTHR48100:SF1">
    <property type="entry name" value="HISTIDINE PHOSPHATASE FAMILY PROTEIN-RELATED"/>
    <property type="match status" value="1"/>
</dbReference>
<dbReference type="Pfam" id="PF00300">
    <property type="entry name" value="His_Phos_1"/>
    <property type="match status" value="1"/>
</dbReference>
<dbReference type="Gene3D" id="3.40.50.1240">
    <property type="entry name" value="Phosphoglycerate mutase-like"/>
    <property type="match status" value="1"/>
</dbReference>